<gene>
    <name evidence="1" type="ORF">OXX778_LOCUS17860</name>
</gene>
<protein>
    <submittedName>
        <fullName evidence="1">Uncharacterized protein</fullName>
    </submittedName>
</protein>
<dbReference type="Proteomes" id="UP000663879">
    <property type="component" value="Unassembled WGS sequence"/>
</dbReference>
<sequence length="159" mass="18551">MSFSLTSKQSKEIACKNFYFMVGVVKAQFELRKVFDHFDELSCLLIVENTNESDDDDLFNILLTAFFFNERPKAIDDTTLFKRNQIVKFISDENDKINNTGDYLEVDTIYKDHKITPEIKHYFQIGALKIPVWSKNELIGEKETTKTKKSITMGDSHYQ</sequence>
<evidence type="ECO:0000313" key="1">
    <source>
        <dbReference type="EMBL" id="CAF1030958.1"/>
    </source>
</evidence>
<reference evidence="1" key="1">
    <citation type="submission" date="2021-02" db="EMBL/GenBank/DDBJ databases">
        <authorList>
            <person name="Nowell W R."/>
        </authorList>
    </citation>
    <scope>NUCLEOTIDE SEQUENCE</scope>
    <source>
        <strain evidence="1">Ploen Becks lab</strain>
    </source>
</reference>
<proteinExistence type="predicted"/>
<dbReference type="AlphaFoldDB" id="A0A814J466"/>
<accession>A0A814J466</accession>
<name>A0A814J466_9BILA</name>
<keyword evidence="2" id="KW-1185">Reference proteome</keyword>
<dbReference type="EMBL" id="CAJNOC010004706">
    <property type="protein sequence ID" value="CAF1030958.1"/>
    <property type="molecule type" value="Genomic_DNA"/>
</dbReference>
<organism evidence="1 2">
    <name type="scientific">Brachionus calyciflorus</name>
    <dbReference type="NCBI Taxonomy" id="104777"/>
    <lineage>
        <taxon>Eukaryota</taxon>
        <taxon>Metazoa</taxon>
        <taxon>Spiralia</taxon>
        <taxon>Gnathifera</taxon>
        <taxon>Rotifera</taxon>
        <taxon>Eurotatoria</taxon>
        <taxon>Monogononta</taxon>
        <taxon>Pseudotrocha</taxon>
        <taxon>Ploima</taxon>
        <taxon>Brachionidae</taxon>
        <taxon>Brachionus</taxon>
    </lineage>
</organism>
<comment type="caution">
    <text evidence="1">The sequence shown here is derived from an EMBL/GenBank/DDBJ whole genome shotgun (WGS) entry which is preliminary data.</text>
</comment>
<evidence type="ECO:0000313" key="2">
    <source>
        <dbReference type="Proteomes" id="UP000663879"/>
    </source>
</evidence>